<dbReference type="InParanoid" id="A0A1E7EN27"/>
<organism evidence="2 3">
    <name type="scientific">Fragilariopsis cylindrus CCMP1102</name>
    <dbReference type="NCBI Taxonomy" id="635003"/>
    <lineage>
        <taxon>Eukaryota</taxon>
        <taxon>Sar</taxon>
        <taxon>Stramenopiles</taxon>
        <taxon>Ochrophyta</taxon>
        <taxon>Bacillariophyta</taxon>
        <taxon>Bacillariophyceae</taxon>
        <taxon>Bacillariophycidae</taxon>
        <taxon>Bacillariales</taxon>
        <taxon>Bacillariaceae</taxon>
        <taxon>Fragilariopsis</taxon>
    </lineage>
</organism>
<proteinExistence type="predicted"/>
<feature type="compositionally biased region" description="Polar residues" evidence="1">
    <location>
        <begin position="139"/>
        <end position="149"/>
    </location>
</feature>
<evidence type="ECO:0000256" key="1">
    <source>
        <dbReference type="SAM" id="MobiDB-lite"/>
    </source>
</evidence>
<feature type="compositionally biased region" description="Basic and acidic residues" evidence="1">
    <location>
        <begin position="54"/>
        <end position="72"/>
    </location>
</feature>
<accession>A0A1E7EN27</accession>
<feature type="region of interest" description="Disordered" evidence="1">
    <location>
        <begin position="47"/>
        <end position="73"/>
    </location>
</feature>
<evidence type="ECO:0000313" key="2">
    <source>
        <dbReference type="EMBL" id="OEU07244.1"/>
    </source>
</evidence>
<dbReference type="EMBL" id="KV784387">
    <property type="protein sequence ID" value="OEU07244.1"/>
    <property type="molecule type" value="Genomic_DNA"/>
</dbReference>
<dbReference type="KEGG" id="fcy:FRACYDRAFT_251297"/>
<dbReference type="Proteomes" id="UP000095751">
    <property type="component" value="Unassembled WGS sequence"/>
</dbReference>
<name>A0A1E7EN27_9STRA</name>
<feature type="compositionally biased region" description="Low complexity" evidence="1">
    <location>
        <begin position="117"/>
        <end position="138"/>
    </location>
</feature>
<gene>
    <name evidence="2" type="ORF">FRACYDRAFT_251297</name>
</gene>
<sequence>MMMNMKNQQQQCHLYAQKLNNRAALCIEIGHYDRAIASLAKALRLSAGNNHSSSDQHQHQRQHPHQEEERQQYQHRPQPVCRCNYCSLDGCIAYSESISATEELTKQMAKKNIKIASSKSSSTSTSSSTDGSSTTKSSFLSQHNKSFLSQQKQQQQHKKNKEKDNDNNTHDLTIMIRYMVVVTVISIEDRSELHLEQFKKVIIWDQHYF</sequence>
<protein>
    <submittedName>
        <fullName evidence="2">Uncharacterized protein</fullName>
    </submittedName>
</protein>
<evidence type="ECO:0000313" key="3">
    <source>
        <dbReference type="Proteomes" id="UP000095751"/>
    </source>
</evidence>
<keyword evidence="3" id="KW-1185">Reference proteome</keyword>
<reference evidence="2 3" key="1">
    <citation type="submission" date="2016-09" db="EMBL/GenBank/DDBJ databases">
        <title>Extensive genetic diversity and differential bi-allelic expression allows diatom success in the polar Southern Ocean.</title>
        <authorList>
            <consortium name="DOE Joint Genome Institute"/>
            <person name="Mock T."/>
            <person name="Otillar R.P."/>
            <person name="Strauss J."/>
            <person name="Dupont C."/>
            <person name="Frickenhaus S."/>
            <person name="Maumus F."/>
            <person name="Mcmullan M."/>
            <person name="Sanges R."/>
            <person name="Schmutz J."/>
            <person name="Toseland A."/>
            <person name="Valas R."/>
            <person name="Veluchamy A."/>
            <person name="Ward B.J."/>
            <person name="Allen A."/>
            <person name="Barry K."/>
            <person name="Falciatore A."/>
            <person name="Ferrante M."/>
            <person name="Fortunato A.E."/>
            <person name="Gloeckner G."/>
            <person name="Gruber A."/>
            <person name="Hipkin R."/>
            <person name="Janech M."/>
            <person name="Kroth P."/>
            <person name="Leese F."/>
            <person name="Lindquist E."/>
            <person name="Lyon B.R."/>
            <person name="Martin J."/>
            <person name="Mayer C."/>
            <person name="Parker M."/>
            <person name="Quesneville H."/>
            <person name="Raymond J."/>
            <person name="Uhlig C."/>
            <person name="Valentin K.U."/>
            <person name="Worden A.Z."/>
            <person name="Armbrust E.V."/>
            <person name="Bowler C."/>
            <person name="Green B."/>
            <person name="Moulton V."/>
            <person name="Van Oosterhout C."/>
            <person name="Grigoriev I."/>
        </authorList>
    </citation>
    <scope>NUCLEOTIDE SEQUENCE [LARGE SCALE GENOMIC DNA]</scope>
    <source>
        <strain evidence="2 3">CCMP1102</strain>
    </source>
</reference>
<feature type="region of interest" description="Disordered" evidence="1">
    <location>
        <begin position="113"/>
        <end position="168"/>
    </location>
</feature>
<dbReference type="AlphaFoldDB" id="A0A1E7EN27"/>